<dbReference type="Pfam" id="PF20009">
    <property type="entry name" value="GEVED"/>
    <property type="match status" value="1"/>
</dbReference>
<proteinExistence type="predicted"/>
<name>A0ABS5PE06_9FLAO</name>
<accession>A0ABS5PE06</accession>
<keyword evidence="3" id="KW-1185">Reference proteome</keyword>
<dbReference type="InterPro" id="IPR045828">
    <property type="entry name" value="PKD_Bacteroidetes"/>
</dbReference>
<organism evidence="2 3">
    <name type="scientific">Flavobacterium psychroterrae</name>
    <dbReference type="NCBI Taxonomy" id="2133767"/>
    <lineage>
        <taxon>Bacteria</taxon>
        <taxon>Pseudomonadati</taxon>
        <taxon>Bacteroidota</taxon>
        <taxon>Flavobacteriia</taxon>
        <taxon>Flavobacteriales</taxon>
        <taxon>Flavobacteriaceae</taxon>
        <taxon>Flavobacterium</taxon>
    </lineage>
</organism>
<comment type="caution">
    <text evidence="2">The sequence shown here is derived from an EMBL/GenBank/DDBJ whole genome shotgun (WGS) entry which is preliminary data.</text>
</comment>
<evidence type="ECO:0000313" key="2">
    <source>
        <dbReference type="EMBL" id="MBS7232527.1"/>
    </source>
</evidence>
<sequence>MIQKLLLFVRSLFLKFNSSSSERSFIPSLKLLCVAMFFVNFSYSQKTWDGSASNNWNANNNWTPSGVPTATDDVIIPNGVTGTITINTDAVCKNFTINGGGTTNNVTISAGNSLTVSGVVTINAGSTNGVNKILNVGTSSLTCTAIAIAATTSTTRTSGITLSSGIVTSSGNITMGNNNFFNFSGSGVLNVGGNMSGGTFTSSTGTVNYNRSGNQTVGSYNYYNLTLSGSGAKTTSGVAVNGTLSMEDAATVSTAVTYGGASTLQYNTITNRTAGNEWPATFAGTGGVAIKNTGIITLNNAKNVANNFSIDSGAKVNLGSFTHSVGTLILNNSSTVAGSWGSNGSTAVNKSNTYFDASSSGIVNAGCTFNFAAVAPITNVRLNTLNNPSSASSTTAYEDFASSSSTTLIRGQSYTISVNGNTYNGNYNFYYTAFVDWNQDGDFDDSGEYYAIGTISNSTGSDGKIASVYFPIPNGAVLGNTRMRIISHYNSYNTTPCSSVDGNSFGQVEDYLITVQDVCSVAPAPGNTVTSAASVCPGTPFTLSLQNTLADGTTYVWQTSPDGNAPWTNALPTPSTFFSSTFSTAQSANTTVGNISLYGNDTSITGGELLLTKLNTSYYGGFVIQSTPGININAFTTKFDYKIYGGTGADGLSLSYAPTVVNNAGNGEGGEGSGIILQLDSYDNEGIATGSRVRILYNGSSIFSSAINVPFNIRTSSARNVVLSVDNNGKLSLSIGGTTVVSNLTLPANYLSSDKSNWKFKFSARTGASTDNHVIDNLTINYLDVASTNPTFTTSQTVPTYYRALVTCGSTVDSAPVFVNVTSAVINPMTASVCTALAFTVTPANGTNGTIPSGTTYSWGIPTVTGSMTGGAASTGSPINISGTLVNSTGSPQTATYTVTPTSGGCIGMPFTLTVTVNPLPTAPIVTTVQPTCSVNTGTITITAPTGTGTSYSINGSTYTNTTGIFAGLAVGPYNVTARNSSGCTSPITVVNINAATVKTWTGATDTKWNLDANWSPDGIPTASDCVVIPNVTRKPIISGTGISGVAQALTVNANALLSVFSSNTLTVTNEIKVAPTGSLVFENHSSLLQLNDSPTINTGDITYKRITPQIRVADFTYWSTPVSSQTLLGVSPLTLFDKYFGFDGDGWVGTNSSTIMTVGKGYIIRGPQSYSRTVKADYEASFIGVPNNGNLSGETLRANKYYLIGNPYPSALDAAKFLAANTFLKGTLYFWTHNTAVVFAPGYIYNSDDYAVYNLTGGTGTYAAPSGSIPGNNPAVPSGKIAAGQSFFASAGTSGGTVTFNNSMRSGATDNTQFFKPGTTSKGTEANRVWLNMTNDGGAFKQLLVGYVDGATNEFDKNYDGLTFNGNAYIDFYSFSNDNKYVIQGRALPFSDADIISLGYRTTIEGDFTISIDGTDGSLSNQNIYLEDKTTGKVHDLTAGNYTFKTAIGTFTDRLVLRYTNKTLGIGDIENPDNNLIVTVKDKVVKVTSTNENIKQVTIFDITGKLLYDKNKVGATELQLQNLPFSNQVLLVKVILENDSTTTKKIIFK</sequence>
<evidence type="ECO:0000313" key="3">
    <source>
        <dbReference type="Proteomes" id="UP000722625"/>
    </source>
</evidence>
<reference evidence="2 3" key="1">
    <citation type="journal article" date="2018" name="Int. J. Syst. Evol. Microbiol.">
        <title>Flavobacterium chryseum sp. nov. and Flavobacterium psychroterrae sp. nov., novel environmental bacteria isolated from Antarctica.</title>
        <authorList>
            <person name="Kralova S."/>
            <person name="Svec P."/>
            <person name="Busse H.J."/>
            <person name="Stankova E."/>
            <person name="Vaczi P."/>
            <person name="Sedlacek I."/>
        </authorList>
    </citation>
    <scope>NUCLEOTIDE SEQUENCE [LARGE SCALE GENOMIC DNA]</scope>
    <source>
        <strain evidence="2 3">CCM 8827</strain>
    </source>
</reference>
<dbReference type="InterPro" id="IPR045474">
    <property type="entry name" value="GEVED"/>
</dbReference>
<dbReference type="InterPro" id="IPR013320">
    <property type="entry name" value="ConA-like_dom_sf"/>
</dbReference>
<protein>
    <submittedName>
        <fullName evidence="2">T9SS sorting signal type C domain-containing protein</fullName>
    </submittedName>
</protein>
<feature type="domain" description="G8" evidence="1">
    <location>
        <begin position="60"/>
        <end position="207"/>
    </location>
</feature>
<dbReference type="Pfam" id="PF19406">
    <property type="entry name" value="PKD_5"/>
    <property type="match status" value="1"/>
</dbReference>
<dbReference type="EMBL" id="JAGYVZ010000015">
    <property type="protein sequence ID" value="MBS7232527.1"/>
    <property type="molecule type" value="Genomic_DNA"/>
</dbReference>
<gene>
    <name evidence="2" type="ORF">KHA90_16030</name>
</gene>
<dbReference type="PROSITE" id="PS51484">
    <property type="entry name" value="G8"/>
    <property type="match status" value="1"/>
</dbReference>
<dbReference type="RefSeq" id="WP_213302698.1">
    <property type="nucleotide sequence ID" value="NZ_JAGYVZ010000015.1"/>
</dbReference>
<dbReference type="SUPFAM" id="SSF49899">
    <property type="entry name" value="Concanavalin A-like lectins/glucanases"/>
    <property type="match status" value="1"/>
</dbReference>
<dbReference type="Proteomes" id="UP000722625">
    <property type="component" value="Unassembled WGS sequence"/>
</dbReference>
<evidence type="ECO:0000259" key="1">
    <source>
        <dbReference type="PROSITE" id="PS51484"/>
    </source>
</evidence>
<dbReference type="InterPro" id="IPR019316">
    <property type="entry name" value="G8_domain"/>
</dbReference>
<dbReference type="NCBIfam" id="NF033708">
    <property type="entry name" value="T9SS_Cterm_ChiA"/>
    <property type="match status" value="1"/>
</dbReference>